<evidence type="ECO:0000313" key="16">
    <source>
        <dbReference type="Proteomes" id="UP000296201"/>
    </source>
</evidence>
<dbReference type="OrthoDB" id="9801978at2"/>
<dbReference type="GO" id="GO:0047480">
    <property type="term" value="F:UDP-N-acetylmuramoyl-tripeptide-D-alanyl-D-alanine ligase activity"/>
    <property type="evidence" value="ECO:0007669"/>
    <property type="project" value="UniProtKB-UniRule"/>
</dbReference>
<dbReference type="GO" id="GO:0051301">
    <property type="term" value="P:cell division"/>
    <property type="evidence" value="ECO:0007669"/>
    <property type="project" value="UniProtKB-KW"/>
</dbReference>
<evidence type="ECO:0000256" key="5">
    <source>
        <dbReference type="ARBA" id="ARBA00022840"/>
    </source>
</evidence>
<evidence type="ECO:0000256" key="8">
    <source>
        <dbReference type="ARBA" id="ARBA00023306"/>
    </source>
</evidence>
<dbReference type="HAMAP" id="MF_02019">
    <property type="entry name" value="MurF"/>
    <property type="match status" value="1"/>
</dbReference>
<dbReference type="UniPathway" id="UPA00219"/>
<dbReference type="InterPro" id="IPR036565">
    <property type="entry name" value="Mur-like_cat_sf"/>
</dbReference>
<dbReference type="SUPFAM" id="SSF63418">
    <property type="entry name" value="MurE/MurF N-terminal domain"/>
    <property type="match status" value="1"/>
</dbReference>
<dbReference type="Gene3D" id="3.40.1390.10">
    <property type="entry name" value="MurE/MurF, N-terminal domain"/>
    <property type="match status" value="1"/>
</dbReference>
<evidence type="ECO:0000256" key="2">
    <source>
        <dbReference type="ARBA" id="ARBA00022598"/>
    </source>
</evidence>
<dbReference type="RefSeq" id="WP_135795266.1">
    <property type="nucleotide sequence ID" value="NZ_CP032096.1"/>
</dbReference>
<proteinExistence type="inferred from homology"/>
<feature type="domain" description="Mur ligase central" evidence="14">
    <location>
        <begin position="110"/>
        <end position="303"/>
    </location>
</feature>
<dbReference type="InterPro" id="IPR000713">
    <property type="entry name" value="Mur_ligase_N"/>
</dbReference>
<dbReference type="Proteomes" id="UP000296201">
    <property type="component" value="Chromosome"/>
</dbReference>
<evidence type="ECO:0000256" key="10">
    <source>
        <dbReference type="HAMAP-Rule" id="MF_02019"/>
    </source>
</evidence>
<protein>
    <recommendedName>
        <fullName evidence="10 11">UDP-N-acetylmuramoyl-tripeptide--D-alanyl-D-alanine ligase</fullName>
        <ecNumber evidence="10 11">6.3.2.10</ecNumber>
    </recommendedName>
    <alternativeName>
        <fullName evidence="10">D-alanyl-D-alanine-adding enzyme</fullName>
    </alternativeName>
</protein>
<dbReference type="InterPro" id="IPR051046">
    <property type="entry name" value="MurCDEF_CellWall_CoF430Synth"/>
</dbReference>
<dbReference type="InterPro" id="IPR013221">
    <property type="entry name" value="Mur_ligase_cen"/>
</dbReference>
<dbReference type="NCBIfam" id="TIGR01143">
    <property type="entry name" value="murF"/>
    <property type="match status" value="1"/>
</dbReference>
<keyword evidence="5 10" id="KW-0067">ATP-binding</keyword>
<dbReference type="GO" id="GO:0008360">
    <property type="term" value="P:regulation of cell shape"/>
    <property type="evidence" value="ECO:0007669"/>
    <property type="project" value="UniProtKB-KW"/>
</dbReference>
<dbReference type="PANTHER" id="PTHR43024">
    <property type="entry name" value="UDP-N-ACETYLMURAMOYL-TRIPEPTIDE--D-ALANYL-D-ALANINE LIGASE"/>
    <property type="match status" value="1"/>
</dbReference>
<dbReference type="GO" id="GO:0071555">
    <property type="term" value="P:cell wall organization"/>
    <property type="evidence" value="ECO:0007669"/>
    <property type="project" value="UniProtKB-KW"/>
</dbReference>
<dbReference type="InterPro" id="IPR035911">
    <property type="entry name" value="MurE/MurF_N"/>
</dbReference>
<evidence type="ECO:0000256" key="6">
    <source>
        <dbReference type="ARBA" id="ARBA00022960"/>
    </source>
</evidence>
<dbReference type="Pfam" id="PF08245">
    <property type="entry name" value="Mur_ligase_M"/>
    <property type="match status" value="1"/>
</dbReference>
<comment type="catalytic activity">
    <reaction evidence="10 11">
        <text>D-alanyl-D-alanine + UDP-N-acetyl-alpha-D-muramoyl-L-alanyl-gamma-D-glutamyl-meso-2,6-diaminopimelate + ATP = UDP-N-acetyl-alpha-D-muramoyl-L-alanyl-gamma-D-glutamyl-meso-2,6-diaminopimeloyl-D-alanyl-D-alanine + ADP + phosphate + H(+)</text>
        <dbReference type="Rhea" id="RHEA:28374"/>
        <dbReference type="ChEBI" id="CHEBI:15378"/>
        <dbReference type="ChEBI" id="CHEBI:30616"/>
        <dbReference type="ChEBI" id="CHEBI:43474"/>
        <dbReference type="ChEBI" id="CHEBI:57822"/>
        <dbReference type="ChEBI" id="CHEBI:61386"/>
        <dbReference type="ChEBI" id="CHEBI:83905"/>
        <dbReference type="ChEBI" id="CHEBI:456216"/>
        <dbReference type="EC" id="6.3.2.10"/>
    </reaction>
</comment>
<evidence type="ECO:0000259" key="12">
    <source>
        <dbReference type="Pfam" id="PF01225"/>
    </source>
</evidence>
<feature type="domain" description="Mur ligase N-terminal catalytic" evidence="12">
    <location>
        <begin position="29"/>
        <end position="75"/>
    </location>
</feature>
<dbReference type="GO" id="GO:0005524">
    <property type="term" value="F:ATP binding"/>
    <property type="evidence" value="ECO:0007669"/>
    <property type="project" value="UniProtKB-UniRule"/>
</dbReference>
<comment type="pathway">
    <text evidence="10 11">Cell wall biogenesis; peptidoglycan biosynthesis.</text>
</comment>
<dbReference type="SUPFAM" id="SSF53244">
    <property type="entry name" value="MurD-like peptide ligases, peptide-binding domain"/>
    <property type="match status" value="1"/>
</dbReference>
<evidence type="ECO:0000256" key="4">
    <source>
        <dbReference type="ARBA" id="ARBA00022741"/>
    </source>
</evidence>
<evidence type="ECO:0000256" key="9">
    <source>
        <dbReference type="ARBA" id="ARBA00023316"/>
    </source>
</evidence>
<dbReference type="GO" id="GO:0005737">
    <property type="term" value="C:cytoplasm"/>
    <property type="evidence" value="ECO:0007669"/>
    <property type="project" value="UniProtKB-SubCell"/>
</dbReference>
<dbReference type="EC" id="6.3.2.10" evidence="10 11"/>
<dbReference type="Pfam" id="PF02875">
    <property type="entry name" value="Mur_ligase_C"/>
    <property type="match status" value="1"/>
</dbReference>
<evidence type="ECO:0000256" key="1">
    <source>
        <dbReference type="ARBA" id="ARBA00022490"/>
    </source>
</evidence>
<comment type="function">
    <text evidence="10 11">Involved in cell wall formation. Catalyzes the final step in the synthesis of UDP-N-acetylmuramoyl-pentapeptide, the precursor of murein.</text>
</comment>
<accession>A0A4P7NYE1</accession>
<dbReference type="Gene3D" id="3.40.1190.10">
    <property type="entry name" value="Mur-like, catalytic domain"/>
    <property type="match status" value="1"/>
</dbReference>
<dbReference type="GO" id="GO:0008766">
    <property type="term" value="F:UDP-N-acetylmuramoylalanyl-D-glutamyl-2,6-diaminopimelate-D-alanyl-D-alanine ligase activity"/>
    <property type="evidence" value="ECO:0007669"/>
    <property type="project" value="RHEA"/>
</dbReference>
<feature type="binding site" evidence="10">
    <location>
        <begin position="112"/>
        <end position="118"/>
    </location>
    <ligand>
        <name>ATP</name>
        <dbReference type="ChEBI" id="CHEBI:30616"/>
    </ligand>
</feature>
<dbReference type="PANTHER" id="PTHR43024:SF1">
    <property type="entry name" value="UDP-N-ACETYLMURAMOYL-TRIPEPTIDE--D-ALANYL-D-ALANINE LIGASE"/>
    <property type="match status" value="1"/>
</dbReference>
<dbReference type="SUPFAM" id="SSF53623">
    <property type="entry name" value="MurD-like peptide ligases, catalytic domain"/>
    <property type="match status" value="1"/>
</dbReference>
<comment type="subcellular location">
    <subcellularLocation>
        <location evidence="10 11">Cytoplasm</location>
    </subcellularLocation>
</comment>
<dbReference type="EMBL" id="CP032096">
    <property type="protein sequence ID" value="QBZ82569.1"/>
    <property type="molecule type" value="Genomic_DNA"/>
</dbReference>
<keyword evidence="7 10" id="KW-0573">Peptidoglycan synthesis</keyword>
<evidence type="ECO:0000256" key="11">
    <source>
        <dbReference type="RuleBase" id="RU004136"/>
    </source>
</evidence>
<feature type="domain" description="Mur ligase C-terminal" evidence="13">
    <location>
        <begin position="325"/>
        <end position="445"/>
    </location>
</feature>
<keyword evidence="4 10" id="KW-0547">Nucleotide-binding</keyword>
<keyword evidence="1 10" id="KW-0963">Cytoplasm</keyword>
<comment type="similarity">
    <text evidence="10">Belongs to the MurCDEF family. MurF subfamily.</text>
</comment>
<dbReference type="GO" id="GO:0009252">
    <property type="term" value="P:peptidoglycan biosynthetic process"/>
    <property type="evidence" value="ECO:0007669"/>
    <property type="project" value="UniProtKB-UniRule"/>
</dbReference>
<keyword evidence="16" id="KW-1185">Reference proteome</keyword>
<evidence type="ECO:0000256" key="3">
    <source>
        <dbReference type="ARBA" id="ARBA00022618"/>
    </source>
</evidence>
<dbReference type="Pfam" id="PF01225">
    <property type="entry name" value="Mur_ligase"/>
    <property type="match status" value="1"/>
</dbReference>
<keyword evidence="9 10" id="KW-0961">Cell wall biogenesis/degradation</keyword>
<dbReference type="InterPro" id="IPR004101">
    <property type="entry name" value="Mur_ligase_C"/>
</dbReference>
<keyword evidence="3 10" id="KW-0132">Cell division</keyword>
<dbReference type="InterPro" id="IPR036615">
    <property type="entry name" value="Mur_ligase_C_dom_sf"/>
</dbReference>
<evidence type="ECO:0000259" key="13">
    <source>
        <dbReference type="Pfam" id="PF02875"/>
    </source>
</evidence>
<dbReference type="InterPro" id="IPR005863">
    <property type="entry name" value="UDP-N-AcMur_synth"/>
</dbReference>
<dbReference type="Gene3D" id="3.90.190.20">
    <property type="entry name" value="Mur ligase, C-terminal domain"/>
    <property type="match status" value="1"/>
</dbReference>
<keyword evidence="6 10" id="KW-0133">Cell shape</keyword>
<dbReference type="AlphaFoldDB" id="A0A4P7NYE1"/>
<evidence type="ECO:0000259" key="14">
    <source>
        <dbReference type="Pfam" id="PF08245"/>
    </source>
</evidence>
<evidence type="ECO:0000313" key="15">
    <source>
        <dbReference type="EMBL" id="QBZ82569.1"/>
    </source>
</evidence>
<evidence type="ECO:0000256" key="7">
    <source>
        <dbReference type="ARBA" id="ARBA00022984"/>
    </source>
</evidence>
<keyword evidence="2 10" id="KW-0436">Ligase</keyword>
<sequence length="473" mass="50496">MTWNLADLVEAVNGVLAGELLGDEPVVFTSVSTDTRTLKSGALYIAIKGEHFDGHAFIGEAVRQGAVAVLISEPMETVVPAVLVDDTRIAFGQFAAWHRQQMPLKGLVGVTGSNGKTTTKALLAHILSKQTQVLSTQGNFNNDYGLPRTLLELSTSDDYAVIEMGANHVREIAYLTQLAKPDVAVITLAAGAHLEGFGSLEGVIETKGEILDGVCEGGKAVLNTDSPGFDYWVEKSQQLGLSILTFGQARFANVQVTNFKQTENQIRFTLDLNWQAVRQSKDVTMPVLGIHNAMNAAAATAACLALGLSWSDIYPGLVDFDGVAGRLQQSKLPNGILIDDSYNANPSSVKAAIDALVQLPGSSAVCLGSMAELGTESEALHQEVAAFAKERGVNHLLLFGEATQCMQSVFGEGAKWFDSHDALAQEVMDLIQQNKIQNLLVKGSRSAKMEQVSQKVLAALEASSSTSHQNKQG</sequence>
<keyword evidence="8 10" id="KW-0131">Cell cycle</keyword>
<gene>
    <name evidence="10 15" type="primary">murF</name>
    <name evidence="15" type="ORF">GHNINEIG_00601</name>
</gene>
<name>A0A4P7NYE1_9GAMM</name>
<reference evidence="15 16" key="1">
    <citation type="submission" date="2018-08" db="EMBL/GenBank/DDBJ databases">
        <title>Horizontal acquisition of hydrogen conversion ability and other habitat adaptations in Hydrogenovibrio crunogenus strains.</title>
        <authorList>
            <person name="Gonnella G."/>
            <person name="Adam N."/>
            <person name="Perner M."/>
        </authorList>
    </citation>
    <scope>NUCLEOTIDE SEQUENCE [LARGE SCALE GENOMIC DNA]</scope>
    <source>
        <strain evidence="15 16">SP-41</strain>
    </source>
</reference>
<organism evidence="15 16">
    <name type="scientific">Hydrogenovibrio crunogenus</name>
    <dbReference type="NCBI Taxonomy" id="39765"/>
    <lineage>
        <taxon>Bacteria</taxon>
        <taxon>Pseudomonadati</taxon>
        <taxon>Pseudomonadota</taxon>
        <taxon>Gammaproteobacteria</taxon>
        <taxon>Thiotrichales</taxon>
        <taxon>Piscirickettsiaceae</taxon>
        <taxon>Hydrogenovibrio</taxon>
    </lineage>
</organism>